<organism evidence="1 2">
    <name type="scientific">Pseudomonas avellanae</name>
    <dbReference type="NCBI Taxonomy" id="46257"/>
    <lineage>
        <taxon>Bacteria</taxon>
        <taxon>Pseudomonadati</taxon>
        <taxon>Pseudomonadota</taxon>
        <taxon>Gammaproteobacteria</taxon>
        <taxon>Pseudomonadales</taxon>
        <taxon>Pseudomonadaceae</taxon>
        <taxon>Pseudomonas</taxon>
    </lineage>
</organism>
<dbReference type="Proteomes" id="UP000281514">
    <property type="component" value="Unassembled WGS sequence"/>
</dbReference>
<gene>
    <name evidence="1" type="ORF">ALP32_04544</name>
</gene>
<reference evidence="1 2" key="1">
    <citation type="submission" date="2018-08" db="EMBL/GenBank/DDBJ databases">
        <title>Recombination of ecologically and evolutionarily significant loci maintains genetic cohesion in the Pseudomonas syringae species complex.</title>
        <authorList>
            <person name="Dillon M."/>
            <person name="Thakur S."/>
            <person name="Almeida R.N.D."/>
            <person name="Weir B.S."/>
            <person name="Guttman D.S."/>
        </authorList>
    </citation>
    <scope>NUCLEOTIDE SEQUENCE [LARGE SCALE GENOMIC DNA]</scope>
    <source>
        <strain evidence="1 2">ICMP 9749</strain>
    </source>
</reference>
<sequence length="358" mass="39236">MCPMRVRCAGLLICNSACVSTSASMKVISELREYCGENAGRQAVVFILELVERLTELGDLVRERRGGRFGFAVGLHVGIVEAPAMGVGVFVPQVAFGARQACRTLSTTPTARQTPGFDTDPRNGRPLKRIMPATLDREVFLAERCLGKLHAAFERLAVHPFRIDQIANLQDVVVLHPVAGLPVVLDQNAAGTRVAHIQHQVHLDRQINRVCAIGGKLDVRDDNACRFAAALLGNRLGHEAQQVEVVTNVALLDQLFFNVFAGTMPVAFAVDLRQPVLHPFLVQKPAALARVARQAKGRTGIDVVPGRCEVLHAGRRRHRARVECQCQAVGVAIDIRLFELDQTNPRPVGRAFVVTLWR</sequence>
<comment type="caution">
    <text evidence="1">The sequence shown here is derived from an EMBL/GenBank/DDBJ whole genome shotgun (WGS) entry which is preliminary data.</text>
</comment>
<proteinExistence type="predicted"/>
<dbReference type="EMBL" id="RBTX01000282">
    <property type="protein sequence ID" value="RMU34950.1"/>
    <property type="molecule type" value="Genomic_DNA"/>
</dbReference>
<name>A0A3M5TN37_9PSED</name>
<accession>A0A3M5TN37</accession>
<protein>
    <submittedName>
        <fullName evidence="1">Uncharacterized protein</fullName>
    </submittedName>
</protein>
<evidence type="ECO:0000313" key="1">
    <source>
        <dbReference type="EMBL" id="RMU34950.1"/>
    </source>
</evidence>
<evidence type="ECO:0000313" key="2">
    <source>
        <dbReference type="Proteomes" id="UP000281514"/>
    </source>
</evidence>
<dbReference type="AlphaFoldDB" id="A0A3M5TN37"/>